<dbReference type="Pfam" id="PF09601">
    <property type="entry name" value="DUF2459"/>
    <property type="match status" value="1"/>
</dbReference>
<evidence type="ECO:0000256" key="1">
    <source>
        <dbReference type="SAM" id="SignalP"/>
    </source>
</evidence>
<feature type="chain" id="PRO_5046397084" evidence="1">
    <location>
        <begin position="25"/>
        <end position="219"/>
    </location>
</feature>
<dbReference type="EMBL" id="JBFTEG010000002">
    <property type="protein sequence ID" value="MEX6501328.1"/>
    <property type="molecule type" value="Genomic_DNA"/>
</dbReference>
<reference evidence="2 3" key="1">
    <citation type="submission" date="2024-07" db="EMBL/GenBank/DDBJ databases">
        <authorList>
            <person name="Li M."/>
        </authorList>
    </citation>
    <scope>NUCLEOTIDE SEQUENCE [LARGE SCALE GENOMIC DNA]</scope>
    <source>
        <strain evidence="2 3">25A3E</strain>
    </source>
</reference>
<organism evidence="2 3">
    <name type="scientific">Pseudomonas zhanjiangensis</name>
    <dbReference type="NCBI Taxonomy" id="3239015"/>
    <lineage>
        <taxon>Bacteria</taxon>
        <taxon>Pseudomonadati</taxon>
        <taxon>Pseudomonadota</taxon>
        <taxon>Gammaproteobacteria</taxon>
        <taxon>Pseudomonadales</taxon>
        <taxon>Pseudomonadaceae</taxon>
        <taxon>Pseudomonas</taxon>
    </lineage>
</organism>
<dbReference type="RefSeq" id="WP_369286280.1">
    <property type="nucleotide sequence ID" value="NZ_JBFTEG010000002.1"/>
</dbReference>
<feature type="signal peptide" evidence="1">
    <location>
        <begin position="1"/>
        <end position="24"/>
    </location>
</feature>
<keyword evidence="3" id="KW-1185">Reference proteome</keyword>
<name>A0ABV3YPU4_9PSED</name>
<evidence type="ECO:0000313" key="2">
    <source>
        <dbReference type="EMBL" id="MEX6501328.1"/>
    </source>
</evidence>
<accession>A0ABV3YPU4</accession>
<keyword evidence="1" id="KW-0732">Signal</keyword>
<dbReference type="Proteomes" id="UP001560296">
    <property type="component" value="Unassembled WGS sequence"/>
</dbReference>
<comment type="caution">
    <text evidence="2">The sequence shown here is derived from an EMBL/GenBank/DDBJ whole genome shotgun (WGS) entry which is preliminary data.</text>
</comment>
<evidence type="ECO:0000313" key="3">
    <source>
        <dbReference type="Proteomes" id="UP001560296"/>
    </source>
</evidence>
<gene>
    <name evidence="2" type="ORF">AB5S05_04575</name>
</gene>
<sequence>MPRPVALLLLLLGLSGCAGLPGPAADGDVAGAGHSVLLVNHGLHAGLLIARADLARALPTLAETFATGDWVEIGWGDEDFYRTPQPSLGLALRALLRPTPAALHVQPIDGTPRGLSGGEVVEIRLSEAGYRRLLAFVVASFGRSAQGTPTDLGPGLFIGSRFYRAKGRYSLLRTCNTWLAEALAAGGCPLRPARLVTAGQLLSRLQQMPLGDTACRLRY</sequence>
<protein>
    <submittedName>
        <fullName evidence="2">DUF2459 domain-containing protein</fullName>
    </submittedName>
</protein>
<proteinExistence type="predicted"/>
<dbReference type="PROSITE" id="PS51257">
    <property type="entry name" value="PROKAR_LIPOPROTEIN"/>
    <property type="match status" value="1"/>
</dbReference>
<dbReference type="InterPro" id="IPR011727">
    <property type="entry name" value="CHP02117"/>
</dbReference>